<evidence type="ECO:0000313" key="7">
    <source>
        <dbReference type="EMBL" id="GGG94220.1"/>
    </source>
</evidence>
<evidence type="ECO:0000256" key="2">
    <source>
        <dbReference type="ARBA" id="ARBA00022692"/>
    </source>
</evidence>
<evidence type="ECO:0000256" key="4">
    <source>
        <dbReference type="ARBA" id="ARBA00023136"/>
    </source>
</evidence>
<feature type="transmembrane region" description="Helical" evidence="5">
    <location>
        <begin position="315"/>
        <end position="335"/>
    </location>
</feature>
<sequence>MYFGADIPAAKAIFSSAVIALAALAALISHTFRPVMAVWVGLTALCAFAIFQASMGWMDTAAPEFAALAAAGCIWLIAFRSASQPDAGARLWRASLTAGVLIGIWAFADFTLGPRTGSMPRLSAGFLSANTAATFFGVIALMGLCELLGQIRRSVGSWAAFNRHVTGLALSLVAVLVPVTCLVLTASRGGILFGALSAFALAGWHVLAWTRQGGVSQRSAGLGVAGLVAVLVIAGLVWTVSGELAATRFGQSIDNNARAEMFAVYWNAVALAPLAGHGLGSFAFTNDLLTTSQTVRSLGTTNAAHNVFLQWLLQAGWTGALVMWAAVVWLISRVAQGFSVRRRQRGYLRAVICISAFVILHGLTDFALEVPGVMWWWAWVLGIGAGVAAAGRSRHAPSQTAGGAGPVFSRFAFVLAAACVAGLAGWQGQMRVEANLAHTLTPEAMHAVAQQGSLPPSAYLRDAYAARAIEPDIADLEFAGRATRAAIEREPRLVAAWNRLVWLDLAEHGQLTDAGQAALAQSFYLAPYGERNMLRWRLQIAASAWDQLTELNRRGIRLQLGAQAIRDRRWLHRFSSETSGGLRTEIETVLARGS</sequence>
<keyword evidence="3 5" id="KW-1133">Transmembrane helix</keyword>
<organism evidence="7 8">
    <name type="scientific">Glycocaulis albus</name>
    <dbReference type="NCBI Taxonomy" id="1382801"/>
    <lineage>
        <taxon>Bacteria</taxon>
        <taxon>Pseudomonadati</taxon>
        <taxon>Pseudomonadota</taxon>
        <taxon>Alphaproteobacteria</taxon>
        <taxon>Maricaulales</taxon>
        <taxon>Maricaulaceae</taxon>
        <taxon>Glycocaulis</taxon>
    </lineage>
</organism>
<feature type="transmembrane region" description="Helical" evidence="5">
    <location>
        <begin position="36"/>
        <end position="55"/>
    </location>
</feature>
<evidence type="ECO:0000256" key="5">
    <source>
        <dbReference type="SAM" id="Phobius"/>
    </source>
</evidence>
<feature type="transmembrane region" description="Helical" evidence="5">
    <location>
        <begin position="191"/>
        <end position="209"/>
    </location>
</feature>
<dbReference type="PANTHER" id="PTHR37422:SF13">
    <property type="entry name" value="LIPOPOLYSACCHARIDE BIOSYNTHESIS PROTEIN PA4999-RELATED"/>
    <property type="match status" value="1"/>
</dbReference>
<feature type="transmembrane region" description="Helical" evidence="5">
    <location>
        <begin position="61"/>
        <end position="79"/>
    </location>
</feature>
<dbReference type="Pfam" id="PF04932">
    <property type="entry name" value="Wzy_C"/>
    <property type="match status" value="1"/>
</dbReference>
<proteinExistence type="predicted"/>
<reference evidence="8" key="1">
    <citation type="journal article" date="2019" name="Int. J. Syst. Evol. Microbiol.">
        <title>The Global Catalogue of Microorganisms (GCM) 10K type strain sequencing project: providing services to taxonomists for standard genome sequencing and annotation.</title>
        <authorList>
            <consortium name="The Broad Institute Genomics Platform"/>
            <consortium name="The Broad Institute Genome Sequencing Center for Infectious Disease"/>
            <person name="Wu L."/>
            <person name="Ma J."/>
        </authorList>
    </citation>
    <scope>NUCLEOTIDE SEQUENCE [LARGE SCALE GENOMIC DNA]</scope>
    <source>
        <strain evidence="8">CGMCC 1.12766</strain>
    </source>
</reference>
<feature type="domain" description="O-antigen ligase-related" evidence="6">
    <location>
        <begin position="174"/>
        <end position="322"/>
    </location>
</feature>
<feature type="transmembrane region" description="Helical" evidence="5">
    <location>
        <begin position="91"/>
        <end position="112"/>
    </location>
</feature>
<feature type="transmembrane region" description="Helical" evidence="5">
    <location>
        <begin position="124"/>
        <end position="144"/>
    </location>
</feature>
<keyword evidence="2 5" id="KW-0812">Transmembrane</keyword>
<dbReference type="InterPro" id="IPR051533">
    <property type="entry name" value="WaaL-like"/>
</dbReference>
<evidence type="ECO:0000256" key="1">
    <source>
        <dbReference type="ARBA" id="ARBA00004141"/>
    </source>
</evidence>
<feature type="transmembrane region" description="Helical" evidence="5">
    <location>
        <begin position="12"/>
        <end position="29"/>
    </location>
</feature>
<dbReference type="PANTHER" id="PTHR37422">
    <property type="entry name" value="TEICHURONIC ACID BIOSYNTHESIS PROTEIN TUAE"/>
    <property type="match status" value="1"/>
</dbReference>
<feature type="transmembrane region" description="Helical" evidence="5">
    <location>
        <begin position="165"/>
        <end position="185"/>
    </location>
</feature>
<gene>
    <name evidence="7" type="ORF">GCM10007420_07150</name>
</gene>
<dbReference type="EMBL" id="BMFS01000002">
    <property type="protein sequence ID" value="GGG94220.1"/>
    <property type="molecule type" value="Genomic_DNA"/>
</dbReference>
<feature type="transmembrane region" description="Helical" evidence="5">
    <location>
        <begin position="221"/>
        <end position="240"/>
    </location>
</feature>
<feature type="transmembrane region" description="Helical" evidence="5">
    <location>
        <begin position="374"/>
        <end position="391"/>
    </location>
</feature>
<accession>A0ABQ1XI59</accession>
<dbReference type="InterPro" id="IPR007016">
    <property type="entry name" value="O-antigen_ligase-rel_domated"/>
</dbReference>
<name>A0ABQ1XI59_9PROT</name>
<evidence type="ECO:0000313" key="8">
    <source>
        <dbReference type="Proteomes" id="UP000648722"/>
    </source>
</evidence>
<feature type="transmembrane region" description="Helical" evidence="5">
    <location>
        <begin position="347"/>
        <end position="368"/>
    </location>
</feature>
<comment type="subcellular location">
    <subcellularLocation>
        <location evidence="1">Membrane</location>
        <topology evidence="1">Multi-pass membrane protein</topology>
    </subcellularLocation>
</comment>
<keyword evidence="8" id="KW-1185">Reference proteome</keyword>
<protein>
    <recommendedName>
        <fullName evidence="6">O-antigen ligase-related domain-containing protein</fullName>
    </recommendedName>
</protein>
<evidence type="ECO:0000259" key="6">
    <source>
        <dbReference type="Pfam" id="PF04932"/>
    </source>
</evidence>
<dbReference type="Proteomes" id="UP000648722">
    <property type="component" value="Unassembled WGS sequence"/>
</dbReference>
<evidence type="ECO:0000256" key="3">
    <source>
        <dbReference type="ARBA" id="ARBA00022989"/>
    </source>
</evidence>
<feature type="transmembrane region" description="Helical" evidence="5">
    <location>
        <begin position="403"/>
        <end position="426"/>
    </location>
</feature>
<comment type="caution">
    <text evidence="7">The sequence shown here is derived from an EMBL/GenBank/DDBJ whole genome shotgun (WGS) entry which is preliminary data.</text>
</comment>
<keyword evidence="4 5" id="KW-0472">Membrane</keyword>